<keyword evidence="12 18" id="KW-0408">Iron</keyword>
<dbReference type="SUPFAM" id="SSF46626">
    <property type="entry name" value="Cytochrome c"/>
    <property type="match status" value="1"/>
</dbReference>
<evidence type="ECO:0000259" key="21">
    <source>
        <dbReference type="PROSITE" id="PS51007"/>
    </source>
</evidence>
<evidence type="ECO:0000256" key="17">
    <source>
        <dbReference type="ARBA" id="ARBA00047816"/>
    </source>
</evidence>
<accession>Q1H1C0</accession>
<dbReference type="STRING" id="265072.Mfla_1449"/>
<keyword evidence="6" id="KW-0679">Respiratory chain</keyword>
<dbReference type="HOGENOM" id="CLU_036876_1_1_4"/>
<dbReference type="KEGG" id="mfa:Mfla_1449"/>
<dbReference type="PANTHER" id="PTHR22888:SF9">
    <property type="entry name" value="CYTOCHROME C OXIDASE SUBUNIT 2"/>
    <property type="match status" value="1"/>
</dbReference>
<dbReference type="InterPro" id="IPR002429">
    <property type="entry name" value="CcO_II-like_C"/>
</dbReference>
<dbReference type="GO" id="GO:0020037">
    <property type="term" value="F:heme binding"/>
    <property type="evidence" value="ECO:0007669"/>
    <property type="project" value="InterPro"/>
</dbReference>
<dbReference type="InterPro" id="IPR008972">
    <property type="entry name" value="Cupredoxin"/>
</dbReference>
<dbReference type="GO" id="GO:0016491">
    <property type="term" value="F:oxidoreductase activity"/>
    <property type="evidence" value="ECO:0007669"/>
    <property type="project" value="InterPro"/>
</dbReference>
<dbReference type="InterPro" id="IPR009056">
    <property type="entry name" value="Cyt_c-like_dom"/>
</dbReference>
<feature type="domain" description="Cytochrome c" evidence="21">
    <location>
        <begin position="255"/>
        <end position="346"/>
    </location>
</feature>
<dbReference type="eggNOG" id="COG2010">
    <property type="taxonomic scope" value="Bacteria"/>
</dbReference>
<evidence type="ECO:0000256" key="14">
    <source>
        <dbReference type="ARBA" id="ARBA00023136"/>
    </source>
</evidence>
<dbReference type="PROSITE" id="PS50857">
    <property type="entry name" value="COX2_CUA"/>
    <property type="match status" value="1"/>
</dbReference>
<dbReference type="Proteomes" id="UP000002440">
    <property type="component" value="Chromosome"/>
</dbReference>
<evidence type="ECO:0000256" key="1">
    <source>
        <dbReference type="ARBA" id="ARBA00004141"/>
    </source>
</evidence>
<feature type="domain" description="Cytochrome oxidase subunit II copper A binding" evidence="20">
    <location>
        <begin position="128"/>
        <end position="244"/>
    </location>
</feature>
<dbReference type="Pfam" id="PF00116">
    <property type="entry name" value="COX2"/>
    <property type="match status" value="1"/>
</dbReference>
<dbReference type="InterPro" id="IPR045187">
    <property type="entry name" value="CcO_II"/>
</dbReference>
<evidence type="ECO:0000256" key="5">
    <source>
        <dbReference type="ARBA" id="ARBA00022617"/>
    </source>
</evidence>
<dbReference type="PRINTS" id="PR01166">
    <property type="entry name" value="CYCOXIDASEII"/>
</dbReference>
<dbReference type="Gene3D" id="1.10.287.90">
    <property type="match status" value="1"/>
</dbReference>
<evidence type="ECO:0000313" key="23">
    <source>
        <dbReference type="Proteomes" id="UP000002440"/>
    </source>
</evidence>
<feature type="transmembrane region" description="Helical" evidence="19">
    <location>
        <begin position="52"/>
        <end position="75"/>
    </location>
</feature>
<dbReference type="InterPro" id="IPR001505">
    <property type="entry name" value="Copper_CuA"/>
</dbReference>
<keyword evidence="13" id="KW-0186">Copper</keyword>
<gene>
    <name evidence="22" type="ordered locus">Mfla_1449</name>
</gene>
<dbReference type="InterPro" id="IPR014222">
    <property type="entry name" value="Cyt_c_oxidase_su2"/>
</dbReference>
<keyword evidence="4" id="KW-0813">Transport</keyword>
<dbReference type="EC" id="7.1.1.9" evidence="3"/>
<evidence type="ECO:0000256" key="6">
    <source>
        <dbReference type="ARBA" id="ARBA00022660"/>
    </source>
</evidence>
<dbReference type="NCBIfam" id="TIGR02866">
    <property type="entry name" value="CoxB"/>
    <property type="match status" value="1"/>
</dbReference>
<protein>
    <recommendedName>
        <fullName evidence="3">cytochrome-c oxidase</fullName>
        <ecNumber evidence="3">7.1.1.9</ecNumber>
    </recommendedName>
    <alternativeName>
        <fullName evidence="16">Cytochrome aa3 subunit 2</fullName>
    </alternativeName>
</protein>
<dbReference type="AlphaFoldDB" id="Q1H1C0"/>
<evidence type="ECO:0000256" key="9">
    <source>
        <dbReference type="ARBA" id="ARBA00022967"/>
    </source>
</evidence>
<keyword evidence="5 18" id="KW-0349">Heme</keyword>
<evidence type="ECO:0000256" key="3">
    <source>
        <dbReference type="ARBA" id="ARBA00012949"/>
    </source>
</evidence>
<evidence type="ECO:0000256" key="11">
    <source>
        <dbReference type="ARBA" id="ARBA00022989"/>
    </source>
</evidence>
<keyword evidence="8 18" id="KW-0479">Metal-binding</keyword>
<evidence type="ECO:0000256" key="10">
    <source>
        <dbReference type="ARBA" id="ARBA00022982"/>
    </source>
</evidence>
<evidence type="ECO:0000256" key="19">
    <source>
        <dbReference type="SAM" id="Phobius"/>
    </source>
</evidence>
<keyword evidence="14 19" id="KW-0472">Membrane</keyword>
<dbReference type="GO" id="GO:0042773">
    <property type="term" value="P:ATP synthesis coupled electron transport"/>
    <property type="evidence" value="ECO:0007669"/>
    <property type="project" value="TreeGrafter"/>
</dbReference>
<keyword evidence="9" id="KW-1278">Translocase</keyword>
<evidence type="ECO:0000256" key="16">
    <source>
        <dbReference type="ARBA" id="ARBA00031399"/>
    </source>
</evidence>
<keyword evidence="23" id="KW-1185">Reference proteome</keyword>
<dbReference type="GO" id="GO:0005507">
    <property type="term" value="F:copper ion binding"/>
    <property type="evidence" value="ECO:0007669"/>
    <property type="project" value="InterPro"/>
</dbReference>
<comment type="function">
    <text evidence="15">Subunits I and II form the functional core of the enzyme complex. Electrons originating in cytochrome c are transferred via heme a and Cu(A) to the binuclear center formed by heme a3 and Cu(B).</text>
</comment>
<evidence type="ECO:0000313" key="22">
    <source>
        <dbReference type="EMBL" id="ABE49717.1"/>
    </source>
</evidence>
<dbReference type="PROSITE" id="PS00078">
    <property type="entry name" value="COX2"/>
    <property type="match status" value="1"/>
</dbReference>
<dbReference type="InterPro" id="IPR036257">
    <property type="entry name" value="Cyt_c_oxidase_su2_TM_sf"/>
</dbReference>
<dbReference type="PANTHER" id="PTHR22888">
    <property type="entry name" value="CYTOCHROME C OXIDASE, SUBUNIT II"/>
    <property type="match status" value="1"/>
</dbReference>
<name>Q1H1C0_METFK</name>
<dbReference type="EMBL" id="CP000284">
    <property type="protein sequence ID" value="ABE49717.1"/>
    <property type="molecule type" value="Genomic_DNA"/>
</dbReference>
<keyword evidence="10" id="KW-0249">Electron transport</keyword>
<dbReference type="GO" id="GO:0016020">
    <property type="term" value="C:membrane"/>
    <property type="evidence" value="ECO:0007669"/>
    <property type="project" value="UniProtKB-SubCell"/>
</dbReference>
<dbReference type="Gene3D" id="2.60.40.420">
    <property type="entry name" value="Cupredoxins - blue copper proteins"/>
    <property type="match status" value="1"/>
</dbReference>
<evidence type="ECO:0000256" key="8">
    <source>
        <dbReference type="ARBA" id="ARBA00022723"/>
    </source>
</evidence>
<reference evidence="22 23" key="1">
    <citation type="submission" date="2006-03" db="EMBL/GenBank/DDBJ databases">
        <title>Complete sequence of Methylobacillus flagellatus KT.</title>
        <authorList>
            <consortium name="US DOE Joint Genome Institute"/>
            <person name="Copeland A."/>
            <person name="Lucas S."/>
            <person name="Lapidus A."/>
            <person name="Barry K."/>
            <person name="Detter J.C."/>
            <person name="Glavina del Rio T."/>
            <person name="Hammon N."/>
            <person name="Israni S."/>
            <person name="Dalin E."/>
            <person name="Tice H."/>
            <person name="Pitluck S."/>
            <person name="Brettin T."/>
            <person name="Bruce D."/>
            <person name="Han C."/>
            <person name="Tapia R."/>
            <person name="Saunders E."/>
            <person name="Gilna P."/>
            <person name="Schmutz J."/>
            <person name="Larimer F."/>
            <person name="Land M."/>
            <person name="Kyrpides N."/>
            <person name="Anderson I."/>
            <person name="Richardson P."/>
        </authorList>
    </citation>
    <scope>NUCLEOTIDE SEQUENCE [LARGE SCALE GENOMIC DNA]</scope>
    <source>
        <strain evidence="23">KT / ATCC 51484 / DSM 6875</strain>
    </source>
</reference>
<comment type="catalytic activity">
    <reaction evidence="17">
        <text>4 Fe(II)-[cytochrome c] + O2 + 8 H(+)(in) = 4 Fe(III)-[cytochrome c] + 2 H2O + 4 H(+)(out)</text>
        <dbReference type="Rhea" id="RHEA:11436"/>
        <dbReference type="Rhea" id="RHEA-COMP:10350"/>
        <dbReference type="Rhea" id="RHEA-COMP:14399"/>
        <dbReference type="ChEBI" id="CHEBI:15377"/>
        <dbReference type="ChEBI" id="CHEBI:15378"/>
        <dbReference type="ChEBI" id="CHEBI:15379"/>
        <dbReference type="ChEBI" id="CHEBI:29033"/>
        <dbReference type="ChEBI" id="CHEBI:29034"/>
        <dbReference type="EC" id="7.1.1.9"/>
    </reaction>
</comment>
<dbReference type="PROSITE" id="PS51007">
    <property type="entry name" value="CYTC"/>
    <property type="match status" value="1"/>
</dbReference>
<evidence type="ECO:0000256" key="4">
    <source>
        <dbReference type="ARBA" id="ARBA00022448"/>
    </source>
</evidence>
<dbReference type="SUPFAM" id="SSF49503">
    <property type="entry name" value="Cupredoxins"/>
    <property type="match status" value="1"/>
</dbReference>
<evidence type="ECO:0000256" key="15">
    <source>
        <dbReference type="ARBA" id="ARBA00024688"/>
    </source>
</evidence>
<dbReference type="OrthoDB" id="9781261at2"/>
<dbReference type="Pfam" id="PF00034">
    <property type="entry name" value="Cytochrom_C"/>
    <property type="match status" value="1"/>
</dbReference>
<dbReference type="InterPro" id="IPR034236">
    <property type="entry name" value="CuRO_CcO_Caa3_II"/>
</dbReference>
<dbReference type="GO" id="GO:0004129">
    <property type="term" value="F:cytochrome-c oxidase activity"/>
    <property type="evidence" value="ECO:0007669"/>
    <property type="project" value="UniProtKB-EC"/>
</dbReference>
<sequence>MSPPQQQSSHRTSVLPGTAWASTWFMCICLPADANQSALQPEGPLAKVVADLFWGMVAVGGLILFIVLAMLAVALLRARNNAEPRPLTFTQSRNLVFISGVVIPALILTVFVISSAAVNREIVAPMPEHALTIKVTGHQWWWEVDYLDTEGNHVAKTANEIRIPVGKPVRIALEASDVIHSFWIPQLNGKTDMVPGKRNLTWVQADQPGSYRGQCTEFCGKQHAKMAFTVDAVPEEDFETWLQRQAQPAREPATENETKGRQVFLRSSCAMCHAIRGTTALASVAPDLTHIGSRKTLAAGTLENMPGTLSAWILTPQSFKPGSHMPATMLTGEDLGNLVEYLLSLE</sequence>
<keyword evidence="7 19" id="KW-0812">Transmembrane</keyword>
<evidence type="ECO:0000256" key="18">
    <source>
        <dbReference type="PROSITE-ProRule" id="PRU00433"/>
    </source>
</evidence>
<evidence type="ECO:0000259" key="20">
    <source>
        <dbReference type="PROSITE" id="PS50857"/>
    </source>
</evidence>
<evidence type="ECO:0000256" key="2">
    <source>
        <dbReference type="ARBA" id="ARBA00007866"/>
    </source>
</evidence>
<keyword evidence="11 19" id="KW-1133">Transmembrane helix</keyword>
<feature type="transmembrane region" description="Helical" evidence="19">
    <location>
        <begin position="95"/>
        <end position="118"/>
    </location>
</feature>
<evidence type="ECO:0000256" key="12">
    <source>
        <dbReference type="ARBA" id="ARBA00023004"/>
    </source>
</evidence>
<comment type="subcellular location">
    <subcellularLocation>
        <location evidence="1">Membrane</location>
        <topology evidence="1">Multi-pass membrane protein</topology>
    </subcellularLocation>
</comment>
<dbReference type="eggNOG" id="COG1622">
    <property type="taxonomic scope" value="Bacteria"/>
</dbReference>
<proteinExistence type="inferred from homology"/>
<dbReference type="CDD" id="cd04213">
    <property type="entry name" value="CuRO_CcO_Caa3_II"/>
    <property type="match status" value="1"/>
</dbReference>
<feature type="transmembrane region" description="Helical" evidence="19">
    <location>
        <begin position="12"/>
        <end position="32"/>
    </location>
</feature>
<comment type="similarity">
    <text evidence="2">Belongs to the cytochrome c oxidase subunit 2 family.</text>
</comment>
<evidence type="ECO:0000256" key="13">
    <source>
        <dbReference type="ARBA" id="ARBA00023008"/>
    </source>
</evidence>
<evidence type="ECO:0000256" key="7">
    <source>
        <dbReference type="ARBA" id="ARBA00022692"/>
    </source>
</evidence>
<organism evidence="22 23">
    <name type="scientific">Methylobacillus flagellatus (strain ATCC 51484 / DSM 6875 / VKM B-1610 / KT)</name>
    <dbReference type="NCBI Taxonomy" id="265072"/>
    <lineage>
        <taxon>Bacteria</taxon>
        <taxon>Pseudomonadati</taxon>
        <taxon>Pseudomonadota</taxon>
        <taxon>Betaproteobacteria</taxon>
        <taxon>Nitrosomonadales</taxon>
        <taxon>Methylophilaceae</taxon>
        <taxon>Methylobacillus</taxon>
    </lineage>
</organism>
<dbReference type="InterPro" id="IPR036909">
    <property type="entry name" value="Cyt_c-like_dom_sf"/>
</dbReference>